<dbReference type="GO" id="GO:0017168">
    <property type="term" value="F:5-oxoprolinase (ATP-hydrolyzing) activity"/>
    <property type="evidence" value="ECO:0007669"/>
    <property type="project" value="TreeGrafter"/>
</dbReference>
<gene>
    <name evidence="2" type="primary">apc4_20</name>
    <name evidence="2" type="ORF">DSM104329_04987</name>
</gene>
<dbReference type="InterPro" id="IPR003692">
    <property type="entry name" value="Hydantoinase_B"/>
</dbReference>
<evidence type="ECO:0000259" key="1">
    <source>
        <dbReference type="Pfam" id="PF02538"/>
    </source>
</evidence>
<evidence type="ECO:0000313" key="2">
    <source>
        <dbReference type="EMBL" id="UGS38557.1"/>
    </source>
</evidence>
<reference evidence="2" key="1">
    <citation type="journal article" date="2022" name="Int. J. Syst. Evol. Microbiol.">
        <title>Pseudomonas aegrilactucae sp. nov. and Pseudomonas morbosilactucae sp. nov., pathogens causing bacterial rot of lettuce in Japan.</title>
        <authorList>
            <person name="Sawada H."/>
            <person name="Fujikawa T."/>
            <person name="Satou M."/>
        </authorList>
    </citation>
    <scope>NUCLEOTIDE SEQUENCE</scope>
    <source>
        <strain evidence="2">0166_1</strain>
    </source>
</reference>
<name>A0A9E6Y2X2_9ACTN</name>
<dbReference type="GO" id="GO:0016874">
    <property type="term" value="F:ligase activity"/>
    <property type="evidence" value="ECO:0007669"/>
    <property type="project" value="UniProtKB-KW"/>
</dbReference>
<organism evidence="2 3">
    <name type="scientific">Capillimicrobium parvum</name>
    <dbReference type="NCBI Taxonomy" id="2884022"/>
    <lineage>
        <taxon>Bacteria</taxon>
        <taxon>Bacillati</taxon>
        <taxon>Actinomycetota</taxon>
        <taxon>Thermoleophilia</taxon>
        <taxon>Solirubrobacterales</taxon>
        <taxon>Capillimicrobiaceae</taxon>
        <taxon>Capillimicrobium</taxon>
    </lineage>
</organism>
<feature type="domain" description="Hydantoinase B/oxoprolinase" evidence="1">
    <location>
        <begin position="2"/>
        <end position="431"/>
    </location>
</feature>
<protein>
    <submittedName>
        <fullName evidence="2">Acetophenone carboxylase delta subunit</fullName>
        <ecNumber evidence="2">6.4.1.8</ecNumber>
    </submittedName>
</protein>
<dbReference type="EMBL" id="CP087164">
    <property type="protein sequence ID" value="UGS38557.1"/>
    <property type="molecule type" value="Genomic_DNA"/>
</dbReference>
<dbReference type="RefSeq" id="WP_407655949.1">
    <property type="nucleotide sequence ID" value="NZ_CP087164.1"/>
</dbReference>
<dbReference type="GO" id="GO:0006749">
    <property type="term" value="P:glutathione metabolic process"/>
    <property type="evidence" value="ECO:0007669"/>
    <property type="project" value="TreeGrafter"/>
</dbReference>
<dbReference type="GO" id="GO:0005829">
    <property type="term" value="C:cytosol"/>
    <property type="evidence" value="ECO:0007669"/>
    <property type="project" value="TreeGrafter"/>
</dbReference>
<dbReference type="AlphaFoldDB" id="A0A9E6Y2X2"/>
<dbReference type="KEGG" id="sbae:DSM104329_04987"/>
<dbReference type="PANTHER" id="PTHR11365:SF23">
    <property type="entry name" value="HYPOTHETICAL 5-OXOPROLINASE (EUROFUNG)-RELATED"/>
    <property type="match status" value="1"/>
</dbReference>
<keyword evidence="3" id="KW-1185">Reference proteome</keyword>
<dbReference type="PANTHER" id="PTHR11365">
    <property type="entry name" value="5-OXOPROLINASE RELATED"/>
    <property type="match status" value="1"/>
</dbReference>
<accession>A0A9E6Y2X2</accession>
<dbReference type="Pfam" id="PF02538">
    <property type="entry name" value="Hydantoinase_B"/>
    <property type="match status" value="1"/>
</dbReference>
<dbReference type="EC" id="6.4.1.8" evidence="2"/>
<keyword evidence="2" id="KW-0436">Ligase</keyword>
<sequence length="488" mass="52523">MVPVFIEGVHRFTVCVLAHQADIGNSLPSTYMPTARDVYNEGALIFTATQVQRDYRDIDDIIRMCRRRIRVPDQWYGDYLAQVGAARLAERRLKEVCGKYGVESVLHHLSWWTDYGETMMADAIRRLPAGVVTEEVWHDPIDGVLPDGFRVRVKLEVDPAEAMIRVDLTDNGDCLDCGLNLTETTSRIGAVQGVLNCIPERVPINEGSFRRIEITMRDGAAIGRPAFPHSTSVATTNLLCRLSIAVHGAFAKLGDGHGLAQSGLGMSAGWGVIAGKDRRYGGTPYVNQLFTGFAGGPAAPRVDGWVNSGSTGGHAMLLRDSVEVLETKYPIQVDAVRMLPGSGGAGRFRGAPGEEVVFGPRFDAMDLAVMADGQVHPPAGVHGGEAGVAGATFLVEPDGTESRLPGVVQTVLEAGQRVRAIDNGGGGYGPPHERDPRRVLRDVREGYETVQRARDVYGVVLTGTVDDDTLAVDDEATRALREGGRAGA</sequence>
<dbReference type="InterPro" id="IPR045079">
    <property type="entry name" value="Oxoprolinase-like"/>
</dbReference>
<dbReference type="Proteomes" id="UP001162834">
    <property type="component" value="Chromosome"/>
</dbReference>
<evidence type="ECO:0000313" key="3">
    <source>
        <dbReference type="Proteomes" id="UP001162834"/>
    </source>
</evidence>
<proteinExistence type="predicted"/>